<keyword evidence="1" id="KW-0472">Membrane</keyword>
<dbReference type="CDD" id="cd01948">
    <property type="entry name" value="EAL"/>
    <property type="match status" value="1"/>
</dbReference>
<protein>
    <submittedName>
        <fullName evidence="4">EAL domain-containing protein (Putative c-di-GMP-specific phosphodiesterase class I)</fullName>
    </submittedName>
</protein>
<accession>A0A4R3LVF1</accession>
<dbReference type="InterPro" id="IPR043128">
    <property type="entry name" value="Rev_trsase/Diguanyl_cyclase"/>
</dbReference>
<dbReference type="SMART" id="SM00052">
    <property type="entry name" value="EAL"/>
    <property type="match status" value="1"/>
</dbReference>
<keyword evidence="5" id="KW-1185">Reference proteome</keyword>
<dbReference type="Pfam" id="PF00563">
    <property type="entry name" value="EAL"/>
    <property type="match status" value="1"/>
</dbReference>
<dbReference type="Gene3D" id="3.20.20.450">
    <property type="entry name" value="EAL domain"/>
    <property type="match status" value="1"/>
</dbReference>
<dbReference type="SUPFAM" id="SSF141868">
    <property type="entry name" value="EAL domain-like"/>
    <property type="match status" value="1"/>
</dbReference>
<proteinExistence type="predicted"/>
<dbReference type="Proteomes" id="UP000294664">
    <property type="component" value="Unassembled WGS sequence"/>
</dbReference>
<dbReference type="InterPro" id="IPR000160">
    <property type="entry name" value="GGDEF_dom"/>
</dbReference>
<evidence type="ECO:0000256" key="1">
    <source>
        <dbReference type="SAM" id="Phobius"/>
    </source>
</evidence>
<sequence>MKISQARLIIFASVGLALLLIIGAIGYIYYDRNQVLRYNEKRFANANLLLSEFIDKFVDGIDRVLLASSRHIAGTQGLVGEEELRAKLADFAIGVSGLSGLFALGPEGAPIVFTRQMPRPTISFADRPYFTEAMAPDRKTVAISETMMSRVANRWHFFASRPIVSAGKVTGVIAASIDTGMFEGVLSAYRPDPGIVVGLYTTGFRLVARAPEDTSLFGRSFAASQALRASAAAATDSITLTAPSPIDGAERLYAVRRVGSLPLILTVSVPVDQILAQWRAHSRIMLSLSGLFGAVIVFVGIAGAHVARRQEEVSALLDTMFSQTPACIAIANTKGALIKSNENWGALGDLFEVPAGLRPDAFMALQHAIQHGGDDGLTEDRQKFLAEIGLIRSGAKRNAALELRCRYEGADRYFTVSISRIVLAPETKSEGFAVLVVDISKQRALELRLRSQLLVDSQTGLATRAGFMAILTTRIAQAVGEDCLFVFDIVGLAELKELRGFSVSDEAFSAVGAKLGALAANGCIAGRIDSEKFCLFMPSTEHGVTAAQRLQRLVSHLSQDYHLEGHTFNVRMTVGGARVAEVGQDAGKLLQAAEIAHGLARRRGLSSSAFFNAKIEADAHERVRLYGSLQKALSGHEFELEYQPKVDLESGTVIGAEALVRWRHPIFGLQPPARFIPIAEESGLIVPIGDWVMGEVIRMLADWPRIGPRPVPISINVSAAQFDRESVDTVLAGHLARYGVDPAMVVVELTESIFSLQIEDTVAKINRIREMGVRVSLDDFGTGYSSLSYLNLMNFDELKVDGSFVHNLTTDSVSRSIIEMTLGLARTLDVSVTAEGIETEDQRRTLIAMGCRTGQGFLFARSVPEAELRAIVREQRRLPS</sequence>
<name>A0A4R3LVF1_9HYPH</name>
<dbReference type="PANTHER" id="PTHR33121">
    <property type="entry name" value="CYCLIC DI-GMP PHOSPHODIESTERASE PDEF"/>
    <property type="match status" value="1"/>
</dbReference>
<dbReference type="Gene3D" id="3.30.70.270">
    <property type="match status" value="1"/>
</dbReference>
<dbReference type="PANTHER" id="PTHR33121:SF70">
    <property type="entry name" value="SIGNALING PROTEIN YKOW"/>
    <property type="match status" value="1"/>
</dbReference>
<dbReference type="Gene3D" id="3.30.450.20">
    <property type="entry name" value="PAS domain"/>
    <property type="match status" value="3"/>
</dbReference>
<dbReference type="InterPro" id="IPR050706">
    <property type="entry name" value="Cyclic-di-GMP_PDE-like"/>
</dbReference>
<feature type="transmembrane region" description="Helical" evidence="1">
    <location>
        <begin position="284"/>
        <end position="307"/>
    </location>
</feature>
<dbReference type="InterPro" id="IPR035919">
    <property type="entry name" value="EAL_sf"/>
</dbReference>
<gene>
    <name evidence="4" type="ORF">EDC64_11290</name>
</gene>
<keyword evidence="1" id="KW-0812">Transmembrane</keyword>
<dbReference type="AlphaFoldDB" id="A0A4R3LVF1"/>
<organism evidence="4 5">
    <name type="scientific">Aquabacter spiritensis</name>
    <dbReference type="NCBI Taxonomy" id="933073"/>
    <lineage>
        <taxon>Bacteria</taxon>
        <taxon>Pseudomonadati</taxon>
        <taxon>Pseudomonadota</taxon>
        <taxon>Alphaproteobacteria</taxon>
        <taxon>Hyphomicrobiales</taxon>
        <taxon>Xanthobacteraceae</taxon>
        <taxon>Aquabacter</taxon>
    </lineage>
</organism>
<dbReference type="SMART" id="SM00267">
    <property type="entry name" value="GGDEF"/>
    <property type="match status" value="1"/>
</dbReference>
<dbReference type="EMBL" id="SMAI01000012">
    <property type="protein sequence ID" value="TCT02655.1"/>
    <property type="molecule type" value="Genomic_DNA"/>
</dbReference>
<keyword evidence="1" id="KW-1133">Transmembrane helix</keyword>
<feature type="domain" description="GGDEF" evidence="3">
    <location>
        <begin position="480"/>
        <end position="613"/>
    </location>
</feature>
<feature type="domain" description="EAL" evidence="2">
    <location>
        <begin position="622"/>
        <end position="876"/>
    </location>
</feature>
<dbReference type="Pfam" id="PF00990">
    <property type="entry name" value="GGDEF"/>
    <property type="match status" value="1"/>
</dbReference>
<reference evidence="4 5" key="1">
    <citation type="submission" date="2019-03" db="EMBL/GenBank/DDBJ databases">
        <title>Genomic Encyclopedia of Type Strains, Phase IV (KMG-IV): sequencing the most valuable type-strain genomes for metagenomic binning, comparative biology and taxonomic classification.</title>
        <authorList>
            <person name="Goeker M."/>
        </authorList>
    </citation>
    <scope>NUCLEOTIDE SEQUENCE [LARGE SCALE GENOMIC DNA]</scope>
    <source>
        <strain evidence="4 5">DSM 9035</strain>
    </source>
</reference>
<dbReference type="OrthoDB" id="9814202at2"/>
<dbReference type="RefSeq" id="WP_132033764.1">
    <property type="nucleotide sequence ID" value="NZ_SMAI01000012.1"/>
</dbReference>
<dbReference type="InterPro" id="IPR001633">
    <property type="entry name" value="EAL_dom"/>
</dbReference>
<evidence type="ECO:0000313" key="4">
    <source>
        <dbReference type="EMBL" id="TCT02655.1"/>
    </source>
</evidence>
<dbReference type="CDD" id="cd12914">
    <property type="entry name" value="PDC1_DGC_like"/>
    <property type="match status" value="1"/>
</dbReference>
<dbReference type="GO" id="GO:0071111">
    <property type="term" value="F:cyclic-guanylate-specific phosphodiesterase activity"/>
    <property type="evidence" value="ECO:0007669"/>
    <property type="project" value="InterPro"/>
</dbReference>
<dbReference type="PROSITE" id="PS50887">
    <property type="entry name" value="GGDEF"/>
    <property type="match status" value="1"/>
</dbReference>
<comment type="caution">
    <text evidence="4">The sequence shown here is derived from an EMBL/GenBank/DDBJ whole genome shotgun (WGS) entry which is preliminary data.</text>
</comment>
<dbReference type="PROSITE" id="PS50883">
    <property type="entry name" value="EAL"/>
    <property type="match status" value="1"/>
</dbReference>
<evidence type="ECO:0000259" key="3">
    <source>
        <dbReference type="PROSITE" id="PS50887"/>
    </source>
</evidence>
<dbReference type="CDD" id="cd12915">
    <property type="entry name" value="PDC2_DGC_like"/>
    <property type="match status" value="1"/>
</dbReference>
<dbReference type="InterPro" id="IPR029787">
    <property type="entry name" value="Nucleotide_cyclase"/>
</dbReference>
<evidence type="ECO:0000313" key="5">
    <source>
        <dbReference type="Proteomes" id="UP000294664"/>
    </source>
</evidence>
<evidence type="ECO:0000259" key="2">
    <source>
        <dbReference type="PROSITE" id="PS50883"/>
    </source>
</evidence>
<feature type="transmembrane region" description="Helical" evidence="1">
    <location>
        <begin position="6"/>
        <end position="30"/>
    </location>
</feature>
<dbReference type="SUPFAM" id="SSF55073">
    <property type="entry name" value="Nucleotide cyclase"/>
    <property type="match status" value="1"/>
</dbReference>